<name>A0A1M4SJR7_9BACT</name>
<dbReference type="EMBL" id="FQUS01000001">
    <property type="protein sequence ID" value="SHE32483.1"/>
    <property type="molecule type" value="Genomic_DNA"/>
</dbReference>
<keyword evidence="3" id="KW-1185">Reference proteome</keyword>
<dbReference type="Proteomes" id="UP000184041">
    <property type="component" value="Unassembled WGS sequence"/>
</dbReference>
<dbReference type="PROSITE" id="PS51257">
    <property type="entry name" value="PROKAR_LIPOPROTEIN"/>
    <property type="match status" value="1"/>
</dbReference>
<keyword evidence="1" id="KW-0732">Signal</keyword>
<evidence type="ECO:0000313" key="2">
    <source>
        <dbReference type="EMBL" id="SHE32483.1"/>
    </source>
</evidence>
<feature type="signal peptide" evidence="1">
    <location>
        <begin position="1"/>
        <end position="28"/>
    </location>
</feature>
<dbReference type="OrthoDB" id="814028at2"/>
<dbReference type="RefSeq" id="WP_139240125.1">
    <property type="nucleotide sequence ID" value="NZ_FQUS01000001.1"/>
</dbReference>
<accession>A0A1M4SJR7</accession>
<evidence type="ECO:0000256" key="1">
    <source>
        <dbReference type="SAM" id="SignalP"/>
    </source>
</evidence>
<feature type="chain" id="PRO_5012544642" evidence="1">
    <location>
        <begin position="29"/>
        <end position="423"/>
    </location>
</feature>
<reference evidence="2 3" key="1">
    <citation type="submission" date="2016-11" db="EMBL/GenBank/DDBJ databases">
        <authorList>
            <person name="Jaros S."/>
            <person name="Januszkiewicz K."/>
            <person name="Wedrychowicz H."/>
        </authorList>
    </citation>
    <scope>NUCLEOTIDE SEQUENCE [LARGE SCALE GENOMIC DNA]</scope>
    <source>
        <strain evidence="2 3">DSM 21986</strain>
    </source>
</reference>
<dbReference type="STRING" id="1194090.SAMN05443144_10156"/>
<gene>
    <name evidence="2" type="ORF">SAMN05443144_10156</name>
</gene>
<sequence>MSIHPRITIYTTLAALMFTLTGCDFLSADDNSPYVEPEFSITSDITNRLTLYEIESSESKAKKPSKGIDTELSVAATVSPPVVNTVTTRASHLDYDGEFIHVGYKIYEEAYGGGVDIFSADGVLEESARSFQGDGFDVQEVVYDDEENAIYIAGAVKGKQAGDFKAQLLKLDTESVEVVESASTEGNVVKSIGRTDNYIYAVSDQNHMYRFNKSLSTFDLMENSDDVNYRSILTEISGEVFTLDQSGTARRVNHNYNGYRLIIDLIDNNGQAEAPRMQDGTIARLSTFIHTNNRPHAVAALNEFGFSVFDAEGMIKWNSKTDSESSEIQNRHYTSVTTFEASGPPGNSDTYVYAGGSDETGNYIDVFEVPNGLNGRGLNLVNSHNLDDFSEINSGGQINHIVATERRLYVAKGTDGLVIFELE</sequence>
<organism evidence="2 3">
    <name type="scientific">Fodinibius roseus</name>
    <dbReference type="NCBI Taxonomy" id="1194090"/>
    <lineage>
        <taxon>Bacteria</taxon>
        <taxon>Pseudomonadati</taxon>
        <taxon>Balneolota</taxon>
        <taxon>Balneolia</taxon>
        <taxon>Balneolales</taxon>
        <taxon>Balneolaceae</taxon>
        <taxon>Fodinibius</taxon>
    </lineage>
</organism>
<dbReference type="AlphaFoldDB" id="A0A1M4SJR7"/>
<evidence type="ECO:0000313" key="3">
    <source>
        <dbReference type="Proteomes" id="UP000184041"/>
    </source>
</evidence>
<protein>
    <submittedName>
        <fullName evidence="2">Uncharacterized protein</fullName>
    </submittedName>
</protein>
<proteinExistence type="predicted"/>